<accession>A0A450TQE9</accession>
<reference evidence="1" key="1">
    <citation type="submission" date="2019-02" db="EMBL/GenBank/DDBJ databases">
        <authorList>
            <person name="Gruber-Vodicka R. H."/>
            <person name="Seah K. B. B."/>
        </authorList>
    </citation>
    <scope>NUCLEOTIDE SEQUENCE</scope>
    <source>
        <strain evidence="1">BECK_BZ131</strain>
    </source>
</reference>
<dbReference type="AlphaFoldDB" id="A0A450TQE9"/>
<evidence type="ECO:0000313" key="1">
    <source>
        <dbReference type="EMBL" id="VFJ70283.1"/>
    </source>
</evidence>
<sequence length="199" mass="23906">MRLDRNRQAGVEIQYSLIFLIMKRPSFVHKGNRYHLTHLDSFDWHYRVKAGRERPDWICKFQVIFSDHCFTRNPFSGEEVAEDMWHEGPRGKRVFCFKRYELSFRLPEIIRTLGERVCYRTPHGNFLTVVALTIREGKQVEYEIYFDVVRASRKGWLHLIVQSAYERTKDHETMRKKRKIRLDVIAYNRRVGKAIRSGP</sequence>
<name>A0A450TQE9_9GAMM</name>
<protein>
    <submittedName>
        <fullName evidence="1">Uncharacterized protein</fullName>
    </submittedName>
</protein>
<organism evidence="1">
    <name type="scientific">Candidatus Kentrum sp. FW</name>
    <dbReference type="NCBI Taxonomy" id="2126338"/>
    <lineage>
        <taxon>Bacteria</taxon>
        <taxon>Pseudomonadati</taxon>
        <taxon>Pseudomonadota</taxon>
        <taxon>Gammaproteobacteria</taxon>
        <taxon>Candidatus Kentrum</taxon>
    </lineage>
</organism>
<proteinExistence type="predicted"/>
<dbReference type="EMBL" id="CAADFE010000022">
    <property type="protein sequence ID" value="VFJ70283.1"/>
    <property type="molecule type" value="Genomic_DNA"/>
</dbReference>
<gene>
    <name evidence="1" type="ORF">BECKFW1821C_GA0114237_102217</name>
</gene>